<dbReference type="InterPro" id="IPR005119">
    <property type="entry name" value="LysR_subst-bd"/>
</dbReference>
<dbReference type="PANTHER" id="PTHR30346:SF29">
    <property type="entry name" value="LYSR SUBSTRATE-BINDING"/>
    <property type="match status" value="1"/>
</dbReference>
<dbReference type="Pfam" id="PF00126">
    <property type="entry name" value="HTH_1"/>
    <property type="match status" value="1"/>
</dbReference>
<evidence type="ECO:0000313" key="6">
    <source>
        <dbReference type="EMBL" id="BCJ70253.1"/>
    </source>
</evidence>
<evidence type="ECO:0000256" key="2">
    <source>
        <dbReference type="ARBA" id="ARBA00023015"/>
    </source>
</evidence>
<dbReference type="SUPFAM" id="SSF53850">
    <property type="entry name" value="Periplasmic binding protein-like II"/>
    <property type="match status" value="1"/>
</dbReference>
<keyword evidence="4" id="KW-0804">Transcription</keyword>
<dbReference type="GO" id="GO:0003677">
    <property type="term" value="F:DNA binding"/>
    <property type="evidence" value="ECO:0007669"/>
    <property type="project" value="UniProtKB-KW"/>
</dbReference>
<dbReference type="CDD" id="cd08423">
    <property type="entry name" value="PBP2_LTTR_like_6"/>
    <property type="match status" value="1"/>
</dbReference>
<keyword evidence="7" id="KW-1185">Reference proteome</keyword>
<evidence type="ECO:0000256" key="4">
    <source>
        <dbReference type="ARBA" id="ARBA00023163"/>
    </source>
</evidence>
<dbReference type="SUPFAM" id="SSF46785">
    <property type="entry name" value="Winged helix' DNA-binding domain"/>
    <property type="match status" value="1"/>
</dbReference>
<sequence length="322" mass="34652">MPTVGTAERHVHRGKLPLLLSGSVQSAVMSLHPWRLRLLADLAALGTIRAVAAHENLSPSAVSQQLSVLERETRTQLLERTGRRVRLTTAGLILARRGREILDRMDAAEAELRGLGAEPAGRVTLAVFQSAVHALAVPVVSRIARAHPDIEVVVFELEPHDSMPALRRGDVDVIVTTTDFVGTELDPAVDLVPIGEDEIIMVLPPGHPAAAAETVDLATCADQRWAFDVAGSYMAQLATGLCRAAGFEPRIVCRLNNYLLTLQHVEAGLSVAMLPSLAIDPRFEVVTRPLRSPVSRRITAAVRRHSTARAAVAVVLDALRAA</sequence>
<dbReference type="Gene3D" id="3.40.190.10">
    <property type="entry name" value="Periplasmic binding protein-like II"/>
    <property type="match status" value="2"/>
</dbReference>
<dbReference type="Gene3D" id="1.10.10.10">
    <property type="entry name" value="Winged helix-like DNA-binding domain superfamily/Winged helix DNA-binding domain"/>
    <property type="match status" value="1"/>
</dbReference>
<keyword evidence="2" id="KW-0805">Transcription regulation</keyword>
<evidence type="ECO:0000256" key="1">
    <source>
        <dbReference type="ARBA" id="ARBA00009437"/>
    </source>
</evidence>
<dbReference type="EMBL" id="AP023359">
    <property type="protein sequence ID" value="BCJ70253.1"/>
    <property type="molecule type" value="Genomic_DNA"/>
</dbReference>
<dbReference type="Pfam" id="PF03466">
    <property type="entry name" value="LysR_substrate"/>
    <property type="match status" value="1"/>
</dbReference>
<dbReference type="InterPro" id="IPR036388">
    <property type="entry name" value="WH-like_DNA-bd_sf"/>
</dbReference>
<proteinExistence type="inferred from homology"/>
<comment type="similarity">
    <text evidence="1">Belongs to the LysR transcriptional regulatory family.</text>
</comment>
<dbReference type="GO" id="GO:0003700">
    <property type="term" value="F:DNA-binding transcription factor activity"/>
    <property type="evidence" value="ECO:0007669"/>
    <property type="project" value="InterPro"/>
</dbReference>
<gene>
    <name evidence="6" type="ORF">Prubr_72740</name>
</gene>
<dbReference type="InterPro" id="IPR036390">
    <property type="entry name" value="WH_DNA-bd_sf"/>
</dbReference>
<name>A0A810NFM8_9ACTN</name>
<evidence type="ECO:0000259" key="5">
    <source>
        <dbReference type="PROSITE" id="PS50931"/>
    </source>
</evidence>
<organism evidence="6 7">
    <name type="scientific">Polymorphospora rubra</name>
    <dbReference type="NCBI Taxonomy" id="338584"/>
    <lineage>
        <taxon>Bacteria</taxon>
        <taxon>Bacillati</taxon>
        <taxon>Actinomycetota</taxon>
        <taxon>Actinomycetes</taxon>
        <taxon>Micromonosporales</taxon>
        <taxon>Micromonosporaceae</taxon>
        <taxon>Polymorphospora</taxon>
    </lineage>
</organism>
<evidence type="ECO:0000256" key="3">
    <source>
        <dbReference type="ARBA" id="ARBA00023125"/>
    </source>
</evidence>
<accession>A0A810NFM8</accession>
<evidence type="ECO:0000313" key="7">
    <source>
        <dbReference type="Proteomes" id="UP000680866"/>
    </source>
</evidence>
<dbReference type="Proteomes" id="UP000680866">
    <property type="component" value="Chromosome"/>
</dbReference>
<dbReference type="KEGG" id="pry:Prubr_72740"/>
<dbReference type="PANTHER" id="PTHR30346">
    <property type="entry name" value="TRANSCRIPTIONAL DUAL REGULATOR HCAR-RELATED"/>
    <property type="match status" value="1"/>
</dbReference>
<dbReference type="InterPro" id="IPR000847">
    <property type="entry name" value="LysR_HTH_N"/>
</dbReference>
<dbReference type="GO" id="GO:0032993">
    <property type="term" value="C:protein-DNA complex"/>
    <property type="evidence" value="ECO:0007669"/>
    <property type="project" value="TreeGrafter"/>
</dbReference>
<dbReference type="AlphaFoldDB" id="A0A810NFM8"/>
<reference evidence="6" key="1">
    <citation type="submission" date="2020-08" db="EMBL/GenBank/DDBJ databases">
        <title>Whole genome shotgun sequence of Polymorphospora rubra NBRC 101157.</title>
        <authorList>
            <person name="Komaki H."/>
            <person name="Tamura T."/>
        </authorList>
    </citation>
    <scope>NUCLEOTIDE SEQUENCE</scope>
    <source>
        <strain evidence="6">NBRC 101157</strain>
    </source>
</reference>
<keyword evidence="3" id="KW-0238">DNA-binding</keyword>
<dbReference type="PROSITE" id="PS50931">
    <property type="entry name" value="HTH_LYSR"/>
    <property type="match status" value="1"/>
</dbReference>
<feature type="domain" description="HTH lysR-type" evidence="5">
    <location>
        <begin position="36"/>
        <end position="88"/>
    </location>
</feature>
<protein>
    <submittedName>
        <fullName evidence="6">LysR family transcriptional regulator</fullName>
    </submittedName>
</protein>